<dbReference type="EMBL" id="AGNK02003527">
    <property type="status" value="NOT_ANNOTATED_CDS"/>
    <property type="molecule type" value="Genomic_DNA"/>
</dbReference>
<dbReference type="EnsemblPlants" id="KQL00545">
    <property type="protein sequence ID" value="KQL00545"/>
    <property type="gene ID" value="SETIT_015878mg"/>
</dbReference>
<name>K3YNN6_SETIT</name>
<dbReference type="Proteomes" id="UP000004995">
    <property type="component" value="Unassembled WGS sequence"/>
</dbReference>
<keyword evidence="2" id="KW-1185">Reference proteome</keyword>
<evidence type="ECO:0000313" key="1">
    <source>
        <dbReference type="EnsemblPlants" id="KQL00545"/>
    </source>
</evidence>
<dbReference type="HOGENOM" id="CLU_3208562_0_0_1"/>
<dbReference type="Gramene" id="KQL00545">
    <property type="protein sequence ID" value="KQL00545"/>
    <property type="gene ID" value="SETIT_015878mg"/>
</dbReference>
<dbReference type="AlphaFoldDB" id="K3YNN6"/>
<proteinExistence type="predicted"/>
<evidence type="ECO:0000313" key="2">
    <source>
        <dbReference type="Proteomes" id="UP000004995"/>
    </source>
</evidence>
<reference evidence="1" key="2">
    <citation type="submission" date="2018-08" db="UniProtKB">
        <authorList>
            <consortium name="EnsemblPlants"/>
        </authorList>
    </citation>
    <scope>IDENTIFICATION</scope>
    <source>
        <strain evidence="1">Yugu1</strain>
    </source>
</reference>
<reference evidence="2" key="1">
    <citation type="journal article" date="2012" name="Nat. Biotechnol.">
        <title>Reference genome sequence of the model plant Setaria.</title>
        <authorList>
            <person name="Bennetzen J.L."/>
            <person name="Schmutz J."/>
            <person name="Wang H."/>
            <person name="Percifield R."/>
            <person name="Hawkins J."/>
            <person name="Pontaroli A.C."/>
            <person name="Estep M."/>
            <person name="Feng L."/>
            <person name="Vaughn J.N."/>
            <person name="Grimwood J."/>
            <person name="Jenkins J."/>
            <person name="Barry K."/>
            <person name="Lindquist E."/>
            <person name="Hellsten U."/>
            <person name="Deshpande S."/>
            <person name="Wang X."/>
            <person name="Wu X."/>
            <person name="Mitros T."/>
            <person name="Triplett J."/>
            <person name="Yang X."/>
            <person name="Ye C.Y."/>
            <person name="Mauro-Herrera M."/>
            <person name="Wang L."/>
            <person name="Li P."/>
            <person name="Sharma M."/>
            <person name="Sharma R."/>
            <person name="Ronald P.C."/>
            <person name="Panaud O."/>
            <person name="Kellogg E.A."/>
            <person name="Brutnell T.P."/>
            <person name="Doust A.N."/>
            <person name="Tuskan G.A."/>
            <person name="Rokhsar D."/>
            <person name="Devos K.M."/>
        </authorList>
    </citation>
    <scope>NUCLEOTIDE SEQUENCE [LARGE SCALE GENOMIC DNA]</scope>
    <source>
        <strain evidence="2">cv. Yugu1</strain>
    </source>
</reference>
<dbReference type="InParanoid" id="K3YNN6"/>
<accession>K3YNN6</accession>
<protein>
    <submittedName>
        <fullName evidence="1">Uncharacterized protein</fullName>
    </submittedName>
</protein>
<organism evidence="1 2">
    <name type="scientific">Setaria italica</name>
    <name type="common">Foxtail millet</name>
    <name type="synonym">Panicum italicum</name>
    <dbReference type="NCBI Taxonomy" id="4555"/>
    <lineage>
        <taxon>Eukaryota</taxon>
        <taxon>Viridiplantae</taxon>
        <taxon>Streptophyta</taxon>
        <taxon>Embryophyta</taxon>
        <taxon>Tracheophyta</taxon>
        <taxon>Spermatophyta</taxon>
        <taxon>Magnoliopsida</taxon>
        <taxon>Liliopsida</taxon>
        <taxon>Poales</taxon>
        <taxon>Poaceae</taxon>
        <taxon>PACMAD clade</taxon>
        <taxon>Panicoideae</taxon>
        <taxon>Panicodae</taxon>
        <taxon>Paniceae</taxon>
        <taxon>Cenchrinae</taxon>
        <taxon>Setaria</taxon>
    </lineage>
</organism>
<sequence>MQLLSVPEGAGMGMIYEQVKLTRQLITWLLCIERSLTCLAQKHVR</sequence>